<dbReference type="PATRIC" id="fig|319652.3.peg.891"/>
<accession>A0A0R2IQA6</accession>
<dbReference type="PROSITE" id="PS00383">
    <property type="entry name" value="TYR_PHOSPHATASE_1"/>
    <property type="match status" value="1"/>
</dbReference>
<reference evidence="1 2" key="1">
    <citation type="journal article" date="2015" name="Genome Announc.">
        <title>Expanding the biotechnology potential of lactobacilli through comparative genomics of 213 strains and associated genera.</title>
        <authorList>
            <person name="Sun Z."/>
            <person name="Harris H.M."/>
            <person name="McCann A."/>
            <person name="Guo C."/>
            <person name="Argimon S."/>
            <person name="Zhang W."/>
            <person name="Yang X."/>
            <person name="Jeffery I.B."/>
            <person name="Cooney J.C."/>
            <person name="Kagawa T.F."/>
            <person name="Liu W."/>
            <person name="Song Y."/>
            <person name="Salvetti E."/>
            <person name="Wrobel A."/>
            <person name="Rasinkangas P."/>
            <person name="Parkhill J."/>
            <person name="Rea M.C."/>
            <person name="O'Sullivan O."/>
            <person name="Ritari J."/>
            <person name="Douillard F.P."/>
            <person name="Paul Ross R."/>
            <person name="Yang R."/>
            <person name="Briner A.E."/>
            <person name="Felis G.E."/>
            <person name="de Vos W.M."/>
            <person name="Barrangou R."/>
            <person name="Klaenhammer T.R."/>
            <person name="Caufield P.W."/>
            <person name="Cui Y."/>
            <person name="Zhang H."/>
            <person name="O'Toole P.W."/>
        </authorList>
    </citation>
    <scope>NUCLEOTIDE SEQUENCE [LARGE SCALE GENOMIC DNA]</scope>
    <source>
        <strain evidence="1 2">DSM 17757</strain>
    </source>
</reference>
<comment type="caution">
    <text evidence="1">The sequence shown here is derived from an EMBL/GenBank/DDBJ whole genome shotgun (WGS) entry which is preliminary data.</text>
</comment>
<dbReference type="Pfam" id="PF13350">
    <property type="entry name" value="Y_phosphatase3"/>
    <property type="match status" value="1"/>
</dbReference>
<dbReference type="InterPro" id="IPR016130">
    <property type="entry name" value="Tyr_Pase_AS"/>
</dbReference>
<dbReference type="GO" id="GO:0004721">
    <property type="term" value="F:phosphoprotein phosphatase activity"/>
    <property type="evidence" value="ECO:0007669"/>
    <property type="project" value="InterPro"/>
</dbReference>
<dbReference type="SUPFAM" id="SSF52799">
    <property type="entry name" value="(Phosphotyrosine protein) phosphatases II"/>
    <property type="match status" value="1"/>
</dbReference>
<evidence type="ECO:0000313" key="1">
    <source>
        <dbReference type="EMBL" id="KRN67344.1"/>
    </source>
</evidence>
<organism evidence="1 2">
    <name type="scientific">Pediococcus cellicola</name>
    <dbReference type="NCBI Taxonomy" id="319652"/>
    <lineage>
        <taxon>Bacteria</taxon>
        <taxon>Bacillati</taxon>
        <taxon>Bacillota</taxon>
        <taxon>Bacilli</taxon>
        <taxon>Lactobacillales</taxon>
        <taxon>Lactobacillaceae</taxon>
        <taxon>Pediococcus</taxon>
    </lineage>
</organism>
<dbReference type="InterPro" id="IPR026893">
    <property type="entry name" value="Tyr/Ser_Pase_IphP-type"/>
</dbReference>
<dbReference type="InterPro" id="IPR029021">
    <property type="entry name" value="Prot-tyrosine_phosphatase-like"/>
</dbReference>
<dbReference type="STRING" id="319652.IV80_GL000884"/>
<dbReference type="EMBL" id="JQBR01000002">
    <property type="protein sequence ID" value="KRN67344.1"/>
    <property type="molecule type" value="Genomic_DNA"/>
</dbReference>
<protein>
    <submittedName>
        <fullName evidence="1">Ptp protein</fullName>
    </submittedName>
</protein>
<dbReference type="Proteomes" id="UP000051568">
    <property type="component" value="Unassembled WGS sequence"/>
</dbReference>
<keyword evidence="2" id="KW-1185">Reference proteome</keyword>
<name>A0A0R2IQA6_9LACO</name>
<dbReference type="Gene3D" id="3.90.190.10">
    <property type="entry name" value="Protein tyrosine phosphatase superfamily"/>
    <property type="match status" value="1"/>
</dbReference>
<sequence>MKPKSIGGITMKRERLLKIEGSVNFRELGGYQTKDGHMLKWQKLLRSGDLSRLTDQDVQNLAEYGLHYDIDLRSPSEASWLTDRLPKSTIYRSYPVYPIAQNDHSDLPKLPEEQAETDYLHPYALMIMNPQSQLAFRTMFQDLLANDKPNQSLLFHCAAGKDRTGVAGFLILTALGVAYETIKQDYVLTNIVYSTFDQDELRHRLQNKKAATMVNQMNAALQVQGDTLDVAKQTILDNYGDYANYFAQAMHLSEADLTDLRRIYLQ</sequence>
<dbReference type="AlphaFoldDB" id="A0A0R2IQA6"/>
<proteinExistence type="predicted"/>
<gene>
    <name evidence="1" type="ORF">IV80_GL000884</name>
</gene>
<evidence type="ECO:0000313" key="2">
    <source>
        <dbReference type="Proteomes" id="UP000051568"/>
    </source>
</evidence>